<protein>
    <submittedName>
        <fullName evidence="1">Uncharacterized protein</fullName>
    </submittedName>
</protein>
<reference evidence="2" key="1">
    <citation type="journal article" date="2022" name="Mol. Ecol. Resour.">
        <title>The genomes of chicory, endive, great burdock and yacon provide insights into Asteraceae palaeo-polyploidization history and plant inulin production.</title>
        <authorList>
            <person name="Fan W."/>
            <person name="Wang S."/>
            <person name="Wang H."/>
            <person name="Wang A."/>
            <person name="Jiang F."/>
            <person name="Liu H."/>
            <person name="Zhao H."/>
            <person name="Xu D."/>
            <person name="Zhang Y."/>
        </authorList>
    </citation>
    <scope>NUCLEOTIDE SEQUENCE [LARGE SCALE GENOMIC DNA]</scope>
    <source>
        <strain evidence="2">cv. Niubang</strain>
    </source>
</reference>
<name>A0ACB9FJB7_ARCLA</name>
<evidence type="ECO:0000313" key="1">
    <source>
        <dbReference type="EMBL" id="KAI3770960.1"/>
    </source>
</evidence>
<reference evidence="1 2" key="2">
    <citation type="journal article" date="2022" name="Mol. Ecol. Resour.">
        <title>The genomes of chicory, endive, great burdock and yacon provide insights into Asteraceae paleo-polyploidization history and plant inulin production.</title>
        <authorList>
            <person name="Fan W."/>
            <person name="Wang S."/>
            <person name="Wang H."/>
            <person name="Wang A."/>
            <person name="Jiang F."/>
            <person name="Liu H."/>
            <person name="Zhao H."/>
            <person name="Xu D."/>
            <person name="Zhang Y."/>
        </authorList>
    </citation>
    <scope>NUCLEOTIDE SEQUENCE [LARGE SCALE GENOMIC DNA]</scope>
    <source>
        <strain evidence="2">cv. Niubang</strain>
    </source>
</reference>
<accession>A0ACB9FJB7</accession>
<dbReference type="Proteomes" id="UP001055879">
    <property type="component" value="Linkage Group LG01"/>
</dbReference>
<comment type="caution">
    <text evidence="1">The sequence shown here is derived from an EMBL/GenBank/DDBJ whole genome shotgun (WGS) entry which is preliminary data.</text>
</comment>
<keyword evidence="2" id="KW-1185">Reference proteome</keyword>
<organism evidence="1 2">
    <name type="scientific">Arctium lappa</name>
    <name type="common">Greater burdock</name>
    <name type="synonym">Lappa major</name>
    <dbReference type="NCBI Taxonomy" id="4217"/>
    <lineage>
        <taxon>Eukaryota</taxon>
        <taxon>Viridiplantae</taxon>
        <taxon>Streptophyta</taxon>
        <taxon>Embryophyta</taxon>
        <taxon>Tracheophyta</taxon>
        <taxon>Spermatophyta</taxon>
        <taxon>Magnoliopsida</taxon>
        <taxon>eudicotyledons</taxon>
        <taxon>Gunneridae</taxon>
        <taxon>Pentapetalae</taxon>
        <taxon>asterids</taxon>
        <taxon>campanulids</taxon>
        <taxon>Asterales</taxon>
        <taxon>Asteraceae</taxon>
        <taxon>Carduoideae</taxon>
        <taxon>Cardueae</taxon>
        <taxon>Arctiinae</taxon>
        <taxon>Arctium</taxon>
    </lineage>
</organism>
<dbReference type="EMBL" id="CM042047">
    <property type="protein sequence ID" value="KAI3770960.1"/>
    <property type="molecule type" value="Genomic_DNA"/>
</dbReference>
<evidence type="ECO:0000313" key="2">
    <source>
        <dbReference type="Proteomes" id="UP001055879"/>
    </source>
</evidence>
<proteinExistence type="predicted"/>
<sequence length="157" mass="16870">MQETSHLESSDNLINDGHTRNDSPRPGDEEVSIRIIGSEEKGIDRDGGGASSSTVGQMREGTTTQNESLVQSNCRTNSTTTMDTQGDSRSDSGSACIRGATDSASQNVDVEVADGIDVNNSRDSYIRDIMYNMLPNGTSRLLGGRFRAFSCQQVLVT</sequence>
<gene>
    <name evidence="1" type="ORF">L6452_02108</name>
</gene>